<dbReference type="PANTHER" id="PTHR33638:SF1">
    <property type="entry name" value="SELENOPROTEIN H"/>
    <property type="match status" value="1"/>
</dbReference>
<dbReference type="NCBIfam" id="TIGR02174">
    <property type="entry name" value="CXXU_selWTH"/>
    <property type="match status" value="1"/>
</dbReference>
<evidence type="ECO:0000256" key="1">
    <source>
        <dbReference type="ARBA" id="ARBA00023284"/>
    </source>
</evidence>
<dbReference type="PANTHER" id="PTHR33638">
    <property type="entry name" value="SELENOPROTEIN H"/>
    <property type="match status" value="1"/>
</dbReference>
<dbReference type="GO" id="GO:0005794">
    <property type="term" value="C:Golgi apparatus"/>
    <property type="evidence" value="ECO:0007669"/>
    <property type="project" value="TreeGrafter"/>
</dbReference>
<accession>A0A433Q9J9</accession>
<keyword evidence="1" id="KW-0676">Redox-active center</keyword>
<dbReference type="InterPro" id="IPR011893">
    <property type="entry name" value="Selenoprotein_Rdx-typ"/>
</dbReference>
<evidence type="ECO:0000313" key="4">
    <source>
        <dbReference type="Proteomes" id="UP000274822"/>
    </source>
</evidence>
<dbReference type="EMBL" id="RBNJ01010400">
    <property type="protein sequence ID" value="RUS26463.1"/>
    <property type="molecule type" value="Genomic_DNA"/>
</dbReference>
<comment type="caution">
    <text evidence="3">The sequence shown here is derived from an EMBL/GenBank/DDBJ whole genome shotgun (WGS) entry which is preliminary data.</text>
</comment>
<feature type="region of interest" description="Disordered" evidence="2">
    <location>
        <begin position="1"/>
        <end position="69"/>
    </location>
</feature>
<proteinExistence type="predicted"/>
<name>A0A433Q9J9_9FUNG</name>
<dbReference type="InterPro" id="IPR052674">
    <property type="entry name" value="SelWTH-like"/>
</dbReference>
<organism evidence="3 4">
    <name type="scientific">Jimgerdemannia flammicorona</name>
    <dbReference type="NCBI Taxonomy" id="994334"/>
    <lineage>
        <taxon>Eukaryota</taxon>
        <taxon>Fungi</taxon>
        <taxon>Fungi incertae sedis</taxon>
        <taxon>Mucoromycota</taxon>
        <taxon>Mucoromycotina</taxon>
        <taxon>Endogonomycetes</taxon>
        <taxon>Endogonales</taxon>
        <taxon>Endogonaceae</taxon>
        <taxon>Jimgerdemannia</taxon>
    </lineage>
</organism>
<dbReference type="Gene3D" id="3.40.30.10">
    <property type="entry name" value="Glutaredoxin"/>
    <property type="match status" value="1"/>
</dbReference>
<dbReference type="AlphaFoldDB" id="A0A433Q9J9"/>
<sequence length="206" mass="22579">MPPKRKNTDLQDPTDDPALVARRSSRAKKAHPVSVPTETATKKRTGRVVAKTEAETGQEAKTGQEAEAPVTKRTKKVAKKEVIVEAEGEEAVLGLAKAGAGGFEIFIERWSKASNLAKIHNLCKRHDASIPHMLTSHARATQEIEKAFPGVKVVINPTAPRRQSFEVMVRKGGDEKLVWTGIKKGPPRKLKFPEPVEVVEMIKVAI</sequence>
<protein>
    <submittedName>
        <fullName evidence="3">Uncharacterized protein</fullName>
    </submittedName>
</protein>
<evidence type="ECO:0000313" key="3">
    <source>
        <dbReference type="EMBL" id="RUS26463.1"/>
    </source>
</evidence>
<keyword evidence="4" id="KW-1185">Reference proteome</keyword>
<reference evidence="3 4" key="1">
    <citation type="journal article" date="2018" name="New Phytol.">
        <title>Phylogenomics of Endogonaceae and evolution of mycorrhizas within Mucoromycota.</title>
        <authorList>
            <person name="Chang Y."/>
            <person name="Desiro A."/>
            <person name="Na H."/>
            <person name="Sandor L."/>
            <person name="Lipzen A."/>
            <person name="Clum A."/>
            <person name="Barry K."/>
            <person name="Grigoriev I.V."/>
            <person name="Martin F.M."/>
            <person name="Stajich J.E."/>
            <person name="Smith M.E."/>
            <person name="Bonito G."/>
            <person name="Spatafora J.W."/>
        </authorList>
    </citation>
    <scope>NUCLEOTIDE SEQUENCE [LARGE SCALE GENOMIC DNA]</scope>
    <source>
        <strain evidence="3 4">AD002</strain>
    </source>
</reference>
<gene>
    <name evidence="3" type="ORF">BC938DRAFT_470745</name>
</gene>
<evidence type="ECO:0000256" key="2">
    <source>
        <dbReference type="SAM" id="MobiDB-lite"/>
    </source>
</evidence>
<dbReference type="Proteomes" id="UP000274822">
    <property type="component" value="Unassembled WGS sequence"/>
</dbReference>